<gene>
    <name evidence="2" type="ORF">LX59_00932</name>
</gene>
<evidence type="ECO:0000256" key="1">
    <source>
        <dbReference type="SAM" id="MobiDB-lite"/>
    </source>
</evidence>
<dbReference type="AlphaFoldDB" id="A0A562J167"/>
<protein>
    <submittedName>
        <fullName evidence="2">AlpA family transcriptional regulator</fullName>
    </submittedName>
</protein>
<dbReference type="RefSeq" id="WP_144570653.1">
    <property type="nucleotide sequence ID" value="NZ_VLKG01000002.1"/>
</dbReference>
<proteinExistence type="predicted"/>
<evidence type="ECO:0000313" key="3">
    <source>
        <dbReference type="Proteomes" id="UP000319627"/>
    </source>
</evidence>
<dbReference type="Gene3D" id="1.10.238.160">
    <property type="match status" value="1"/>
</dbReference>
<sequence>MSSPVSQVSSITAGTRAGAGSAQRVAQSNPNQRRIYRLPQVMEATGFKRAWIYALMERDEFPKSAKIGARAVGWDADLIDQWVADRLDGVI</sequence>
<feature type="region of interest" description="Disordered" evidence="1">
    <location>
        <begin position="1"/>
        <end position="31"/>
    </location>
</feature>
<evidence type="ECO:0000313" key="2">
    <source>
        <dbReference type="EMBL" id="TWH76887.1"/>
    </source>
</evidence>
<reference evidence="2 3" key="1">
    <citation type="submission" date="2019-07" db="EMBL/GenBank/DDBJ databases">
        <title>Genomic Encyclopedia of Type Strains, Phase I: the one thousand microbial genomes (KMG-I) project.</title>
        <authorList>
            <person name="Kyrpides N."/>
        </authorList>
    </citation>
    <scope>NUCLEOTIDE SEQUENCE [LARGE SCALE GENOMIC DNA]</scope>
    <source>
        <strain evidence="2 3">DSM 375</strain>
    </source>
</reference>
<dbReference type="InterPro" id="IPR010260">
    <property type="entry name" value="AlpA"/>
</dbReference>
<dbReference type="InterPro" id="IPR052931">
    <property type="entry name" value="Prophage_regulatory_activator"/>
</dbReference>
<accession>A0A562J167</accession>
<organism evidence="2 3">
    <name type="scientific">Azomonas agilis</name>
    <dbReference type="NCBI Taxonomy" id="116849"/>
    <lineage>
        <taxon>Bacteria</taxon>
        <taxon>Pseudomonadati</taxon>
        <taxon>Pseudomonadota</taxon>
        <taxon>Gammaproteobacteria</taxon>
        <taxon>Pseudomonadales</taxon>
        <taxon>Pseudomonadaceae</taxon>
        <taxon>Azomonas</taxon>
    </lineage>
</organism>
<dbReference type="Pfam" id="PF05930">
    <property type="entry name" value="Phage_AlpA"/>
    <property type="match status" value="1"/>
</dbReference>
<dbReference type="PANTHER" id="PTHR36154:SF1">
    <property type="entry name" value="DNA-BINDING TRANSCRIPTIONAL ACTIVATOR ALPA"/>
    <property type="match status" value="1"/>
</dbReference>
<dbReference type="OrthoDB" id="8455288at2"/>
<dbReference type="EMBL" id="VLKG01000002">
    <property type="protein sequence ID" value="TWH76887.1"/>
    <property type="molecule type" value="Genomic_DNA"/>
</dbReference>
<dbReference type="PANTHER" id="PTHR36154">
    <property type="entry name" value="DNA-BINDING TRANSCRIPTIONAL ACTIVATOR ALPA"/>
    <property type="match status" value="1"/>
</dbReference>
<dbReference type="Proteomes" id="UP000319627">
    <property type="component" value="Unassembled WGS sequence"/>
</dbReference>
<feature type="compositionally biased region" description="Polar residues" evidence="1">
    <location>
        <begin position="1"/>
        <end position="13"/>
    </location>
</feature>
<comment type="caution">
    <text evidence="2">The sequence shown here is derived from an EMBL/GenBank/DDBJ whole genome shotgun (WGS) entry which is preliminary data.</text>
</comment>
<name>A0A562J167_9GAMM</name>
<keyword evidence="3" id="KW-1185">Reference proteome</keyword>